<proteinExistence type="predicted"/>
<feature type="region of interest" description="Disordered" evidence="1">
    <location>
        <begin position="24"/>
        <end position="63"/>
    </location>
</feature>
<comment type="caution">
    <text evidence="2">The sequence shown here is derived from an EMBL/GenBank/DDBJ whole genome shotgun (WGS) entry which is preliminary data.</text>
</comment>
<accession>A0AA38M7W7</accession>
<dbReference type="EMBL" id="JALNTZ010000007">
    <property type="protein sequence ID" value="KAJ3646613.1"/>
    <property type="molecule type" value="Genomic_DNA"/>
</dbReference>
<evidence type="ECO:0000313" key="3">
    <source>
        <dbReference type="Proteomes" id="UP001168821"/>
    </source>
</evidence>
<evidence type="ECO:0000313" key="2">
    <source>
        <dbReference type="EMBL" id="KAJ3646613.1"/>
    </source>
</evidence>
<organism evidence="2 3">
    <name type="scientific">Zophobas morio</name>
    <dbReference type="NCBI Taxonomy" id="2755281"/>
    <lineage>
        <taxon>Eukaryota</taxon>
        <taxon>Metazoa</taxon>
        <taxon>Ecdysozoa</taxon>
        <taxon>Arthropoda</taxon>
        <taxon>Hexapoda</taxon>
        <taxon>Insecta</taxon>
        <taxon>Pterygota</taxon>
        <taxon>Neoptera</taxon>
        <taxon>Endopterygota</taxon>
        <taxon>Coleoptera</taxon>
        <taxon>Polyphaga</taxon>
        <taxon>Cucujiformia</taxon>
        <taxon>Tenebrionidae</taxon>
        <taxon>Zophobas</taxon>
    </lineage>
</organism>
<dbReference type="Proteomes" id="UP001168821">
    <property type="component" value="Unassembled WGS sequence"/>
</dbReference>
<feature type="compositionally biased region" description="Basic and acidic residues" evidence="1">
    <location>
        <begin position="26"/>
        <end position="45"/>
    </location>
</feature>
<dbReference type="AlphaFoldDB" id="A0AA38M7W7"/>
<feature type="region of interest" description="Disordered" evidence="1">
    <location>
        <begin position="116"/>
        <end position="142"/>
    </location>
</feature>
<protein>
    <submittedName>
        <fullName evidence="2">Uncharacterized protein</fullName>
    </submittedName>
</protein>
<sequence>MNKGKKSEPKKILVRNTELPVPKTRLLLEGKSKIKEKPKTEEPNVHKTKSANSRPKFHVPELHSTLKISDKIDKLEKTKPQKFQKDVAFCEKVTRKVNFPADRPIYKDLIPLQVPAKSPPVLSSREPLPQKDKEPSLSSYAHPTAPREYIYVPSIKTNMRSTSSSVDNLHLYKVMQMFSQ</sequence>
<keyword evidence="3" id="KW-1185">Reference proteome</keyword>
<evidence type="ECO:0000256" key="1">
    <source>
        <dbReference type="SAM" id="MobiDB-lite"/>
    </source>
</evidence>
<reference evidence="2" key="1">
    <citation type="journal article" date="2023" name="G3 (Bethesda)">
        <title>Whole genome assemblies of Zophobas morio and Tenebrio molitor.</title>
        <authorList>
            <person name="Kaur S."/>
            <person name="Stinson S.A."/>
            <person name="diCenzo G.C."/>
        </authorList>
    </citation>
    <scope>NUCLEOTIDE SEQUENCE</scope>
    <source>
        <strain evidence="2">QUZm001</strain>
    </source>
</reference>
<name>A0AA38M7W7_9CUCU</name>
<gene>
    <name evidence="2" type="ORF">Zmor_024194</name>
</gene>